<evidence type="ECO:0000259" key="1">
    <source>
        <dbReference type="Pfam" id="PF02719"/>
    </source>
</evidence>
<dbReference type="Gene3D" id="3.40.50.720">
    <property type="entry name" value="NAD(P)-binding Rossmann-like Domain"/>
    <property type="match status" value="1"/>
</dbReference>
<feature type="domain" description="Polysaccharide biosynthesis protein CapD-like" evidence="1">
    <location>
        <begin position="10"/>
        <end position="47"/>
    </location>
</feature>
<dbReference type="EMBL" id="BARW01006052">
    <property type="protein sequence ID" value="GAI85749.1"/>
    <property type="molecule type" value="Genomic_DNA"/>
</dbReference>
<sequence>TDLADVIAPGAKREVIGIRPGEKLHETLLTEEEVRHAREFDDYFVVEPEYPFWQEDNLHGGKPLPEGFRYASDTNSWWLSKEESAAMIEEL</sequence>
<dbReference type="Pfam" id="PF02719">
    <property type="entry name" value="Polysacc_synt_2"/>
    <property type="match status" value="1"/>
</dbReference>
<reference evidence="2" key="1">
    <citation type="journal article" date="2014" name="Front. Microbiol.">
        <title>High frequency of phylogenetically diverse reductive dehalogenase-homologous genes in deep subseafloor sedimentary metagenomes.</title>
        <authorList>
            <person name="Kawai M."/>
            <person name="Futagami T."/>
            <person name="Toyoda A."/>
            <person name="Takaki Y."/>
            <person name="Nishi S."/>
            <person name="Hori S."/>
            <person name="Arai W."/>
            <person name="Tsubouchi T."/>
            <person name="Morono Y."/>
            <person name="Uchiyama I."/>
            <person name="Ito T."/>
            <person name="Fujiyama A."/>
            <person name="Inagaki F."/>
            <person name="Takami H."/>
        </authorList>
    </citation>
    <scope>NUCLEOTIDE SEQUENCE</scope>
    <source>
        <strain evidence="2">Expedition CK06-06</strain>
    </source>
</reference>
<dbReference type="InterPro" id="IPR003869">
    <property type="entry name" value="Polysac_CapD-like"/>
</dbReference>
<evidence type="ECO:0000313" key="2">
    <source>
        <dbReference type="EMBL" id="GAI85749.1"/>
    </source>
</evidence>
<proteinExistence type="predicted"/>
<protein>
    <recommendedName>
        <fullName evidence="1">Polysaccharide biosynthesis protein CapD-like domain-containing protein</fullName>
    </recommendedName>
</protein>
<accession>X1U0A0</accession>
<name>X1U0A0_9ZZZZ</name>
<comment type="caution">
    <text evidence="2">The sequence shown here is derived from an EMBL/GenBank/DDBJ whole genome shotgun (WGS) entry which is preliminary data.</text>
</comment>
<feature type="non-terminal residue" evidence="2">
    <location>
        <position position="1"/>
    </location>
</feature>
<organism evidence="2">
    <name type="scientific">marine sediment metagenome</name>
    <dbReference type="NCBI Taxonomy" id="412755"/>
    <lineage>
        <taxon>unclassified sequences</taxon>
        <taxon>metagenomes</taxon>
        <taxon>ecological metagenomes</taxon>
    </lineage>
</organism>
<gene>
    <name evidence="2" type="ORF">S12H4_12666</name>
</gene>
<dbReference type="AlphaFoldDB" id="X1U0A0"/>